<feature type="signal peptide" evidence="3">
    <location>
        <begin position="1"/>
        <end position="30"/>
    </location>
</feature>
<evidence type="ECO:0000313" key="5">
    <source>
        <dbReference type="Proteomes" id="UP000238348"/>
    </source>
</evidence>
<evidence type="ECO:0000313" key="4">
    <source>
        <dbReference type="EMBL" id="AUX41174.1"/>
    </source>
</evidence>
<dbReference type="EMBL" id="CP012673">
    <property type="protein sequence ID" value="AUX41174.1"/>
    <property type="molecule type" value="Genomic_DNA"/>
</dbReference>
<evidence type="ECO:0000256" key="1">
    <source>
        <dbReference type="ARBA" id="ARBA00022729"/>
    </source>
</evidence>
<evidence type="ECO:0000256" key="2">
    <source>
        <dbReference type="SAM" id="MobiDB-lite"/>
    </source>
</evidence>
<feature type="compositionally biased region" description="Gly residues" evidence="2">
    <location>
        <begin position="87"/>
        <end position="108"/>
    </location>
</feature>
<protein>
    <recommendedName>
        <fullName evidence="6">Peptidase C-terminal archaeal/bacterial domain-containing protein</fullName>
    </recommendedName>
</protein>
<evidence type="ECO:0000256" key="3">
    <source>
        <dbReference type="SAM" id="SignalP"/>
    </source>
</evidence>
<feature type="region of interest" description="Disordered" evidence="2">
    <location>
        <begin position="83"/>
        <end position="111"/>
    </location>
</feature>
<proteinExistence type="predicted"/>
<accession>A0A2L0EPE3</accession>
<dbReference type="PANTHER" id="PTHR33227:SF48">
    <property type="entry name" value="STIGMA-SPECIFIC STIG1-LIKE PROTEIN 4"/>
    <property type="match status" value="1"/>
</dbReference>
<dbReference type="Proteomes" id="UP000238348">
    <property type="component" value="Chromosome"/>
</dbReference>
<sequence>MKRDGFRFTHALSSAVLWLPAAVLAPFACASSGGDPGELCDPPYTSCDGVCVDLSSDEDSCGACDARCPGGEVCVEGRCEEEATDAEGGGGSGGDGRGETGGTGGEGGTPLECGDDPYIKRCGDACVDTRIDPDHCGRCGVQCDPGRACAGALCQTTCIEGLTRCGSDCVDLSADPQHCGRCGRSCDPGAACERGVCACSLEPSEPIDATIPQRVNGTTVGAEDTRSLSCARGSAPDQAYLFTAPHAGTYLFDTFVASYDTAIAVLSAVGCAELACNDDAEGNQSQVAVDLAEGETVLLVVSGSNGAEGDFTLHVSEYGPVVCAPTALEPVVPQTVAGMTRGLDDSVFSACDSGSSADATYTFTAPEPGRYVFNASSQDEMVVEVLDGSTCTSDSLSCRWGYREARTVAELAAEQTVLVAVSGAEAALDEFTLDIFLAPACPAQDLGTTVPQTVTGSNEGLPDVISSCFTSESGGEATYRFTAPADGLYTFDATDSRFPAVLEVREDSCAGDMIACVDSSSGDARSTLSLLAGQSVVLVVDSHGETGDFELDIYEQLCPVIDLGTAAPQTVTGTTADAPDLLEPICSFFEGPEATYRFTAPADALYVFDTTGSAIDTVLDVRDGTCTGPSLKCNDDAAGEDEGTDSRVSLLLSEGQSVVIAVESDELDGGEYTLNITQLEAPPCPLFDLGSTVPQSVTGNNEGYTDVLTPECASSAGGEATYSFTAPEDGYYIFDTVGSAVDTVLSVREGGCGGPEVACSANGTDSWAFVELSAGETIVVSVDSDGPGGVYALNVTASDGSGTCGTPLATESAVPQVLTGTTRGRIDAVESSCGGWNAPEAVYSFTAPEEGSYTFDLFGSRYDTVIAVYDGDCSTGSELDCNDDYLGLQSLATVSLDAGQTVLVVVDGYRESSGDYTLTIDH</sequence>
<dbReference type="PANTHER" id="PTHR33227">
    <property type="entry name" value="STIGMA-SPECIFIC STIG1-LIKE PROTEIN 3"/>
    <property type="match status" value="1"/>
</dbReference>
<feature type="chain" id="PRO_5014843506" description="Peptidase C-terminal archaeal/bacterial domain-containing protein" evidence="3">
    <location>
        <begin position="31"/>
        <end position="922"/>
    </location>
</feature>
<reference evidence="4 5" key="1">
    <citation type="submission" date="2015-09" db="EMBL/GenBank/DDBJ databases">
        <title>Sorangium comparison.</title>
        <authorList>
            <person name="Zaburannyi N."/>
            <person name="Bunk B."/>
            <person name="Overmann J."/>
            <person name="Mueller R."/>
        </authorList>
    </citation>
    <scope>NUCLEOTIDE SEQUENCE [LARGE SCALE GENOMIC DNA]</scope>
    <source>
        <strain evidence="4 5">So ce26</strain>
    </source>
</reference>
<dbReference type="NCBIfam" id="NF041328">
    <property type="entry name" value="C_rich_MXAN6577"/>
    <property type="match status" value="1"/>
</dbReference>
<evidence type="ECO:0008006" key="6">
    <source>
        <dbReference type="Google" id="ProtNLM"/>
    </source>
</evidence>
<dbReference type="Pfam" id="PF04885">
    <property type="entry name" value="Stig1"/>
    <property type="match status" value="2"/>
</dbReference>
<dbReference type="AlphaFoldDB" id="A0A2L0EPE3"/>
<name>A0A2L0EPE3_SORCE</name>
<dbReference type="RefSeq" id="WP_234023618.1">
    <property type="nucleotide sequence ID" value="NZ_CP012673.1"/>
</dbReference>
<dbReference type="InterPro" id="IPR006969">
    <property type="entry name" value="Stig-like"/>
</dbReference>
<dbReference type="Gene3D" id="2.60.120.380">
    <property type="match status" value="1"/>
</dbReference>
<organism evidence="4 5">
    <name type="scientific">Sorangium cellulosum</name>
    <name type="common">Polyangium cellulosum</name>
    <dbReference type="NCBI Taxonomy" id="56"/>
    <lineage>
        <taxon>Bacteria</taxon>
        <taxon>Pseudomonadati</taxon>
        <taxon>Myxococcota</taxon>
        <taxon>Polyangia</taxon>
        <taxon>Polyangiales</taxon>
        <taxon>Polyangiaceae</taxon>
        <taxon>Sorangium</taxon>
    </lineage>
</organism>
<keyword evidence="1 3" id="KW-0732">Signal</keyword>
<gene>
    <name evidence="4" type="ORF">SOCE26_025810</name>
</gene>